<dbReference type="InterPro" id="IPR001781">
    <property type="entry name" value="Znf_LIM"/>
</dbReference>
<evidence type="ECO:0000313" key="5">
    <source>
        <dbReference type="Proteomes" id="UP001594351"/>
    </source>
</evidence>
<evidence type="ECO:0000313" key="4">
    <source>
        <dbReference type="EMBL" id="MFC1849536.1"/>
    </source>
</evidence>
<dbReference type="Pfam" id="PF00412">
    <property type="entry name" value="LIM"/>
    <property type="match status" value="1"/>
</dbReference>
<evidence type="ECO:0000256" key="2">
    <source>
        <dbReference type="ARBA" id="ARBA00022833"/>
    </source>
</evidence>
<evidence type="ECO:0000256" key="1">
    <source>
        <dbReference type="ARBA" id="ARBA00022723"/>
    </source>
</evidence>
<organism evidence="4 5">
    <name type="scientific">candidate division CSSED10-310 bacterium</name>
    <dbReference type="NCBI Taxonomy" id="2855610"/>
    <lineage>
        <taxon>Bacteria</taxon>
        <taxon>Bacteria division CSSED10-310</taxon>
    </lineage>
</organism>
<name>A0ABV6YTM2_UNCC1</name>
<evidence type="ECO:0000259" key="3">
    <source>
        <dbReference type="Pfam" id="PF00412"/>
    </source>
</evidence>
<keyword evidence="1" id="KW-0479">Metal-binding</keyword>
<reference evidence="4 5" key="1">
    <citation type="submission" date="2024-09" db="EMBL/GenBank/DDBJ databases">
        <title>Laminarin stimulates single cell rates of sulfate reduction while oxygen inhibits transcriptomic activity in coastal marine sediment.</title>
        <authorList>
            <person name="Lindsay M."/>
            <person name="Orcutt B."/>
            <person name="Emerson D."/>
            <person name="Stepanauskas R."/>
            <person name="D'Angelo T."/>
        </authorList>
    </citation>
    <scope>NUCLEOTIDE SEQUENCE [LARGE SCALE GENOMIC DNA]</scope>
    <source>
        <strain evidence="4">SAG AM-311-K15</strain>
    </source>
</reference>
<accession>A0ABV6YTM2</accession>
<keyword evidence="5" id="KW-1185">Reference proteome</keyword>
<keyword evidence="2" id="KW-0862">Zinc</keyword>
<proteinExistence type="predicted"/>
<dbReference type="EMBL" id="JBHPBY010000044">
    <property type="protein sequence ID" value="MFC1849536.1"/>
    <property type="molecule type" value="Genomic_DNA"/>
</dbReference>
<sequence>MLLWRRVSVQPIQENCRTSNYNNLFHPACFDCSTCTGQKQSCYERRSTVHR</sequence>
<dbReference type="Proteomes" id="UP001594351">
    <property type="component" value="Unassembled WGS sequence"/>
</dbReference>
<gene>
    <name evidence="4" type="ORF">ACFL27_04925</name>
</gene>
<comment type="caution">
    <text evidence="4">The sequence shown here is derived from an EMBL/GenBank/DDBJ whole genome shotgun (WGS) entry which is preliminary data.</text>
</comment>
<feature type="domain" description="LIM zinc-binding" evidence="3">
    <location>
        <begin position="10"/>
        <end position="38"/>
    </location>
</feature>
<dbReference type="Gene3D" id="2.10.110.10">
    <property type="entry name" value="Cysteine Rich Protein"/>
    <property type="match status" value="1"/>
</dbReference>
<protein>
    <submittedName>
        <fullName evidence="4">LIM domain-containing protein</fullName>
    </submittedName>
</protein>